<organism evidence="4 5">
    <name type="scientific">Micromonas commoda (strain RCC299 / NOUM17 / CCMP2709)</name>
    <name type="common">Picoplanktonic green alga</name>
    <dbReference type="NCBI Taxonomy" id="296587"/>
    <lineage>
        <taxon>Eukaryota</taxon>
        <taxon>Viridiplantae</taxon>
        <taxon>Chlorophyta</taxon>
        <taxon>Mamiellophyceae</taxon>
        <taxon>Mamiellales</taxon>
        <taxon>Mamiellaceae</taxon>
        <taxon>Micromonas</taxon>
    </lineage>
</organism>
<gene>
    <name evidence="4" type="ORF">MICPUN_55439</name>
</gene>
<dbReference type="GeneID" id="8250621"/>
<dbReference type="STRING" id="296587.C1FEH2"/>
<dbReference type="InterPro" id="IPR029072">
    <property type="entry name" value="YebC-like"/>
</dbReference>
<dbReference type="InterPro" id="IPR017856">
    <property type="entry name" value="Integrase-like_N"/>
</dbReference>
<dbReference type="HAMAP" id="MF_00693">
    <property type="entry name" value="Transcrip_reg_TACO1"/>
    <property type="match status" value="1"/>
</dbReference>
<dbReference type="FunCoup" id="C1FEH2">
    <property type="interactions" value="854"/>
</dbReference>
<proteinExistence type="inferred from homology"/>
<dbReference type="InParanoid" id="C1FEH2"/>
<comment type="similarity">
    <text evidence="1">Belongs to the TACO1 family.</text>
</comment>
<feature type="domain" description="TACO1/YebC-like N-terminal" evidence="3">
    <location>
        <begin position="42"/>
        <end position="113"/>
    </location>
</feature>
<evidence type="ECO:0000259" key="2">
    <source>
        <dbReference type="Pfam" id="PF01709"/>
    </source>
</evidence>
<evidence type="ECO:0008006" key="6">
    <source>
        <dbReference type="Google" id="ProtNLM"/>
    </source>
</evidence>
<evidence type="ECO:0000259" key="3">
    <source>
        <dbReference type="Pfam" id="PF20772"/>
    </source>
</evidence>
<name>C1FEH2_MICCC</name>
<protein>
    <recommendedName>
        <fullName evidence="6">Transcriptional regulator</fullName>
    </recommendedName>
</protein>
<feature type="domain" description="TACO1/YebC-like second and third" evidence="2">
    <location>
        <begin position="120"/>
        <end position="277"/>
    </location>
</feature>
<dbReference type="Pfam" id="PF20772">
    <property type="entry name" value="TACO1_YebC_N"/>
    <property type="match status" value="1"/>
</dbReference>
<accession>C1FEH2</accession>
<dbReference type="KEGG" id="mis:MICPUN_55439"/>
<dbReference type="Pfam" id="PF01709">
    <property type="entry name" value="Transcrip_reg"/>
    <property type="match status" value="1"/>
</dbReference>
<dbReference type="PANTHER" id="PTHR12532:SF0">
    <property type="entry name" value="TRANSLATIONAL ACTIVATOR OF CYTOCHROME C OXIDASE 1"/>
    <property type="match status" value="1"/>
</dbReference>
<dbReference type="eggNOG" id="KOG2972">
    <property type="taxonomic scope" value="Eukaryota"/>
</dbReference>
<dbReference type="Proteomes" id="UP000002009">
    <property type="component" value="Chromosome 1"/>
</dbReference>
<keyword evidence="5" id="KW-1185">Reference proteome</keyword>
<dbReference type="InterPro" id="IPR026564">
    <property type="entry name" value="Transcrip_reg_TACO1-like_dom3"/>
</dbReference>
<dbReference type="InterPro" id="IPR048300">
    <property type="entry name" value="TACO1_YebC-like_2nd/3rd_dom"/>
</dbReference>
<dbReference type="PANTHER" id="PTHR12532">
    <property type="entry name" value="TRANSLATIONAL ACTIVATOR OF CYTOCHROME C OXIDASE 1"/>
    <property type="match status" value="1"/>
</dbReference>
<evidence type="ECO:0000313" key="4">
    <source>
        <dbReference type="EMBL" id="ACO68567.1"/>
    </source>
</evidence>
<dbReference type="NCBIfam" id="TIGR01033">
    <property type="entry name" value="YebC/PmpR family DNA-binding transcriptional regulator"/>
    <property type="match status" value="1"/>
</dbReference>
<evidence type="ECO:0000313" key="5">
    <source>
        <dbReference type="Proteomes" id="UP000002009"/>
    </source>
</evidence>
<dbReference type="OrthoDB" id="2017544at2759"/>
<reference evidence="4 5" key="1">
    <citation type="journal article" date="2009" name="Science">
        <title>Green evolution and dynamic adaptations revealed by genomes of the marine picoeukaryotes Micromonas.</title>
        <authorList>
            <person name="Worden A.Z."/>
            <person name="Lee J.H."/>
            <person name="Mock T."/>
            <person name="Rouze P."/>
            <person name="Simmons M.P."/>
            <person name="Aerts A.L."/>
            <person name="Allen A.E."/>
            <person name="Cuvelier M.L."/>
            <person name="Derelle E."/>
            <person name="Everett M.V."/>
            <person name="Foulon E."/>
            <person name="Grimwood J."/>
            <person name="Gundlach H."/>
            <person name="Henrissat B."/>
            <person name="Napoli C."/>
            <person name="McDonald S.M."/>
            <person name="Parker M.S."/>
            <person name="Rombauts S."/>
            <person name="Salamov A."/>
            <person name="Von Dassow P."/>
            <person name="Badger J.H."/>
            <person name="Coutinho P.M."/>
            <person name="Demir E."/>
            <person name="Dubchak I."/>
            <person name="Gentemann C."/>
            <person name="Eikrem W."/>
            <person name="Gready J.E."/>
            <person name="John U."/>
            <person name="Lanier W."/>
            <person name="Lindquist E.A."/>
            <person name="Lucas S."/>
            <person name="Mayer K.F."/>
            <person name="Moreau H."/>
            <person name="Not F."/>
            <person name="Otillar R."/>
            <person name="Panaud O."/>
            <person name="Pangilinan J."/>
            <person name="Paulsen I."/>
            <person name="Piegu B."/>
            <person name="Poliakov A."/>
            <person name="Robbens S."/>
            <person name="Schmutz J."/>
            <person name="Toulza E."/>
            <person name="Wyss T."/>
            <person name="Zelensky A."/>
            <person name="Zhou K."/>
            <person name="Armbrust E.V."/>
            <person name="Bhattacharya D."/>
            <person name="Goodenough U.W."/>
            <person name="Van de Peer Y."/>
            <person name="Grigoriev I.V."/>
        </authorList>
    </citation>
    <scope>NUCLEOTIDE SEQUENCE [LARGE SCALE GENOMIC DNA]</scope>
    <source>
        <strain evidence="5">RCC299 / NOUM17</strain>
    </source>
</reference>
<dbReference type="OMA" id="EQKKCTN"/>
<evidence type="ECO:0000256" key="1">
    <source>
        <dbReference type="ARBA" id="ARBA00008724"/>
    </source>
</evidence>
<dbReference type="Gene3D" id="1.10.10.200">
    <property type="match status" value="1"/>
</dbReference>
<dbReference type="EMBL" id="CP001574">
    <property type="protein sequence ID" value="ACO68567.1"/>
    <property type="molecule type" value="Genomic_DNA"/>
</dbReference>
<dbReference type="RefSeq" id="XP_002507309.1">
    <property type="nucleotide sequence ID" value="XM_002507263.1"/>
</dbReference>
<sequence>MLATQVSVASRFYFAFRKLPDRFVASEPPSRKINATPLSMGRKAAKIAKKKNAEDAKRTKIYGKFGKLIVAAVKEGGGADPVMNQQLAKVMSQAKEMNVPKELIDRNIKRASDGKQADFVELTYEAYGHGGVGIVIEVLTDNVNRAAAETRTVVNKGGGKMAEPGSVLFNFERKGVITLHCGGDEEEKVLEVAMEAGAEDIFAAQSSHEGFVVVTAVSNFNACRRALVDAGFTIFPDETSLKMVPLVEVDVEAGTANTNQDLIDKLLELDDVDAVYTQ</sequence>
<dbReference type="InterPro" id="IPR002876">
    <property type="entry name" value="Transcrip_reg_TACO1-like"/>
</dbReference>
<dbReference type="NCBIfam" id="NF009044">
    <property type="entry name" value="PRK12378.1"/>
    <property type="match status" value="1"/>
</dbReference>
<dbReference type="InterPro" id="IPR049083">
    <property type="entry name" value="TACO1_YebC_N"/>
</dbReference>
<dbReference type="AlphaFoldDB" id="C1FEH2"/>
<dbReference type="GO" id="GO:0009507">
    <property type="term" value="C:chloroplast"/>
    <property type="evidence" value="ECO:0007669"/>
    <property type="project" value="TreeGrafter"/>
</dbReference>
<dbReference type="SUPFAM" id="SSF75625">
    <property type="entry name" value="YebC-like"/>
    <property type="match status" value="1"/>
</dbReference>
<dbReference type="Gene3D" id="3.30.70.980">
    <property type="match status" value="2"/>
</dbReference>